<dbReference type="InterPro" id="IPR050654">
    <property type="entry name" value="AChE-related_enzymes"/>
</dbReference>
<dbReference type="Gene3D" id="3.40.50.1820">
    <property type="entry name" value="alpha/beta hydrolase"/>
    <property type="match status" value="1"/>
</dbReference>
<name>A0ABY6KH50_9ARAC</name>
<keyword evidence="10" id="KW-1185">Reference proteome</keyword>
<keyword evidence="5" id="KW-0325">Glycoprotein</keyword>
<reference evidence="9 10" key="1">
    <citation type="submission" date="2022-01" db="EMBL/GenBank/DDBJ databases">
        <title>A chromosomal length assembly of Cordylochernes scorpioides.</title>
        <authorList>
            <person name="Zeh D."/>
            <person name="Zeh J."/>
        </authorList>
    </citation>
    <scope>NUCLEOTIDE SEQUENCE [LARGE SCALE GENOMIC DNA]</scope>
    <source>
        <strain evidence="9">IN4F17</strain>
        <tissue evidence="9">Whole Body</tissue>
    </source>
</reference>
<keyword evidence="3 7" id="KW-0378">Hydrolase</keyword>
<keyword evidence="4" id="KW-1015">Disulfide bond</keyword>
<evidence type="ECO:0000313" key="10">
    <source>
        <dbReference type="Proteomes" id="UP001235939"/>
    </source>
</evidence>
<evidence type="ECO:0000256" key="1">
    <source>
        <dbReference type="ARBA" id="ARBA00005964"/>
    </source>
</evidence>
<gene>
    <name evidence="9" type="ORF">LAZ67_5001984</name>
</gene>
<accession>A0ABY6KH50</accession>
<dbReference type="EMBL" id="CP092867">
    <property type="protein sequence ID" value="UYV67777.1"/>
    <property type="molecule type" value="Genomic_DNA"/>
</dbReference>
<dbReference type="PANTHER" id="PTHR43918">
    <property type="entry name" value="ACETYLCHOLINESTERASE"/>
    <property type="match status" value="1"/>
</dbReference>
<dbReference type="SUPFAM" id="SSF53474">
    <property type="entry name" value="alpha/beta-Hydrolases"/>
    <property type="match status" value="1"/>
</dbReference>
<evidence type="ECO:0000313" key="9">
    <source>
        <dbReference type="EMBL" id="UYV67777.1"/>
    </source>
</evidence>
<dbReference type="PRINTS" id="PR00878">
    <property type="entry name" value="CHOLNESTRASE"/>
</dbReference>
<evidence type="ECO:0000256" key="2">
    <source>
        <dbReference type="ARBA" id="ARBA00022487"/>
    </source>
</evidence>
<dbReference type="EC" id="3.1.1.-" evidence="7"/>
<dbReference type="PROSITE" id="PS00122">
    <property type="entry name" value="CARBOXYLESTERASE_B_1"/>
    <property type="match status" value="1"/>
</dbReference>
<evidence type="ECO:0000256" key="3">
    <source>
        <dbReference type="ARBA" id="ARBA00022801"/>
    </source>
</evidence>
<protein>
    <recommendedName>
        <fullName evidence="7">Carboxylic ester hydrolase</fullName>
        <ecNumber evidence="7">3.1.1.-</ecNumber>
    </recommendedName>
</protein>
<evidence type="ECO:0000256" key="7">
    <source>
        <dbReference type="RuleBase" id="RU361235"/>
    </source>
</evidence>
<dbReference type="PANTHER" id="PTHR43918:SF4">
    <property type="entry name" value="CARBOXYLIC ESTER HYDROLASE"/>
    <property type="match status" value="1"/>
</dbReference>
<evidence type="ECO:0000256" key="5">
    <source>
        <dbReference type="ARBA" id="ARBA00023180"/>
    </source>
</evidence>
<sequence>MSVLFAVPLVLLFVLPAAYSSDPVVDLPMGRIRGMRNTVIGKELEVFLGIPYAKPPLRNLRYKKPVSIESYKDDIVAKTLPKTCFQVNPFEKDGAEYYKKKKNTEPKSVLVWIYGGGFTMGSTADPRYNGQVIAAHGQVIVASINYRVGAMGFLNGVNKEEPGNLGLYDQTMALRWIRNNIAYFGGNPEKVTIFGESAGGFSVGFHLTSPFSKGLFKSGILQSGVANSPPYYYNQKDSEQTTKDFITRANCTGPSADFRKDIVQILKCLRSKTPEELSKAEYQVTPFVIPKNIHTQDFIVGMTTEEGSGFTHDFFHDFSESNNVTKSEAYSLLVPFLKNVGKVHEPTEKVNYYFRQVLENDVSSVKRAVADLLTDWMFRCPSYEFSEVLAKRQSQVYFYLFNHVPESIQNDPDRRWMGSRHFSDVQYVFGHPFLQDVLEYKTNYTKAEKKFSLK</sequence>
<dbReference type="InterPro" id="IPR029058">
    <property type="entry name" value="AB_hydrolase_fold"/>
</dbReference>
<comment type="catalytic activity">
    <reaction evidence="6">
        <text>acetylcholine + H2O = choline + acetate + H(+)</text>
        <dbReference type="Rhea" id="RHEA:17561"/>
        <dbReference type="ChEBI" id="CHEBI:15354"/>
        <dbReference type="ChEBI" id="CHEBI:15355"/>
        <dbReference type="ChEBI" id="CHEBI:15377"/>
        <dbReference type="ChEBI" id="CHEBI:15378"/>
        <dbReference type="ChEBI" id="CHEBI:30089"/>
        <dbReference type="EC" id="3.1.1.7"/>
    </reaction>
</comment>
<organism evidence="9 10">
    <name type="scientific">Cordylochernes scorpioides</name>
    <dbReference type="NCBI Taxonomy" id="51811"/>
    <lineage>
        <taxon>Eukaryota</taxon>
        <taxon>Metazoa</taxon>
        <taxon>Ecdysozoa</taxon>
        <taxon>Arthropoda</taxon>
        <taxon>Chelicerata</taxon>
        <taxon>Arachnida</taxon>
        <taxon>Pseudoscorpiones</taxon>
        <taxon>Cheliferoidea</taxon>
        <taxon>Chernetidae</taxon>
        <taxon>Cordylochernes</taxon>
    </lineage>
</organism>
<evidence type="ECO:0000256" key="4">
    <source>
        <dbReference type="ARBA" id="ARBA00023157"/>
    </source>
</evidence>
<comment type="similarity">
    <text evidence="1 7">Belongs to the type-B carboxylesterase/lipase family.</text>
</comment>
<keyword evidence="7" id="KW-0732">Signal</keyword>
<feature type="chain" id="PRO_5044990101" description="Carboxylic ester hydrolase" evidence="7">
    <location>
        <begin position="21"/>
        <end position="454"/>
    </location>
</feature>
<evidence type="ECO:0000256" key="6">
    <source>
        <dbReference type="ARBA" id="ARBA00048484"/>
    </source>
</evidence>
<dbReference type="InterPro" id="IPR000997">
    <property type="entry name" value="Cholinesterase"/>
</dbReference>
<dbReference type="InterPro" id="IPR002018">
    <property type="entry name" value="CarbesteraseB"/>
</dbReference>
<feature type="domain" description="Carboxylesterase type B" evidence="8">
    <location>
        <begin position="22"/>
        <end position="452"/>
    </location>
</feature>
<dbReference type="Proteomes" id="UP001235939">
    <property type="component" value="Chromosome 05"/>
</dbReference>
<dbReference type="Pfam" id="PF00135">
    <property type="entry name" value="COesterase"/>
    <property type="match status" value="1"/>
</dbReference>
<dbReference type="InterPro" id="IPR019826">
    <property type="entry name" value="Carboxylesterase_B_AS"/>
</dbReference>
<proteinExistence type="inferred from homology"/>
<keyword evidence="2" id="KW-0719">Serine esterase</keyword>
<evidence type="ECO:0000259" key="8">
    <source>
        <dbReference type="Pfam" id="PF00135"/>
    </source>
</evidence>
<feature type="signal peptide" evidence="7">
    <location>
        <begin position="1"/>
        <end position="20"/>
    </location>
</feature>